<feature type="chain" id="PRO_5045437388" description="Glycosyltransferase 2-like domain-containing protein" evidence="5">
    <location>
        <begin position="22"/>
        <end position="786"/>
    </location>
</feature>
<evidence type="ECO:0000256" key="2">
    <source>
        <dbReference type="ARBA" id="ARBA00022676"/>
    </source>
</evidence>
<feature type="transmembrane region" description="Helical" evidence="4">
    <location>
        <begin position="136"/>
        <end position="157"/>
    </location>
</feature>
<feature type="signal peptide" evidence="5">
    <location>
        <begin position="1"/>
        <end position="21"/>
    </location>
</feature>
<feature type="transmembrane region" description="Helical" evidence="4">
    <location>
        <begin position="163"/>
        <end position="180"/>
    </location>
</feature>
<keyword evidence="4" id="KW-0472">Membrane</keyword>
<gene>
    <name evidence="7" type="ORF">GCM10009839_04540</name>
</gene>
<dbReference type="SUPFAM" id="SSF53448">
    <property type="entry name" value="Nucleotide-diphospho-sugar transferases"/>
    <property type="match status" value="1"/>
</dbReference>
<evidence type="ECO:0000256" key="5">
    <source>
        <dbReference type="SAM" id="SignalP"/>
    </source>
</evidence>
<dbReference type="PANTHER" id="PTHR43398">
    <property type="entry name" value="DOLICHOL-PHOSPHATE MANNOSYLTRANSFERASE SUBUNIT 1"/>
    <property type="match status" value="1"/>
</dbReference>
<keyword evidence="8" id="KW-1185">Reference proteome</keyword>
<reference evidence="8" key="1">
    <citation type="journal article" date="2019" name="Int. J. Syst. Evol. Microbiol.">
        <title>The Global Catalogue of Microorganisms (GCM) 10K type strain sequencing project: providing services to taxonomists for standard genome sequencing and annotation.</title>
        <authorList>
            <consortium name="The Broad Institute Genomics Platform"/>
            <consortium name="The Broad Institute Genome Sequencing Center for Infectious Disease"/>
            <person name="Wu L."/>
            <person name="Ma J."/>
        </authorList>
    </citation>
    <scope>NUCLEOTIDE SEQUENCE [LARGE SCALE GENOMIC DNA]</scope>
    <source>
        <strain evidence="8">JCM 16014</strain>
    </source>
</reference>
<protein>
    <recommendedName>
        <fullName evidence="6">Glycosyltransferase 2-like domain-containing protein</fullName>
    </recommendedName>
</protein>
<dbReference type="InterPro" id="IPR029044">
    <property type="entry name" value="Nucleotide-diphossugar_trans"/>
</dbReference>
<feature type="domain" description="Glycosyltransferase 2-like" evidence="6">
    <location>
        <begin position="548"/>
        <end position="714"/>
    </location>
</feature>
<evidence type="ECO:0000256" key="3">
    <source>
        <dbReference type="ARBA" id="ARBA00022679"/>
    </source>
</evidence>
<keyword evidence="4" id="KW-0812">Transmembrane</keyword>
<dbReference type="PANTHER" id="PTHR43398:SF1">
    <property type="entry name" value="DOLICHOL-PHOSPHATE MANNOSYLTRANSFERASE SUBUNIT 1"/>
    <property type="match status" value="1"/>
</dbReference>
<feature type="transmembrane region" description="Helical" evidence="4">
    <location>
        <begin position="460"/>
        <end position="481"/>
    </location>
</feature>
<comment type="caution">
    <text evidence="7">The sequence shown here is derived from an EMBL/GenBank/DDBJ whole genome shotgun (WGS) entry which is preliminary data.</text>
</comment>
<keyword evidence="4" id="KW-1133">Transmembrane helix</keyword>
<evidence type="ECO:0000313" key="8">
    <source>
        <dbReference type="Proteomes" id="UP001500751"/>
    </source>
</evidence>
<evidence type="ECO:0000256" key="1">
    <source>
        <dbReference type="ARBA" id="ARBA00006739"/>
    </source>
</evidence>
<feature type="transmembrane region" description="Helical" evidence="4">
    <location>
        <begin position="187"/>
        <end position="202"/>
    </location>
</feature>
<evidence type="ECO:0000259" key="6">
    <source>
        <dbReference type="Pfam" id="PF00535"/>
    </source>
</evidence>
<proteinExistence type="inferred from homology"/>
<dbReference type="Gene3D" id="3.90.550.10">
    <property type="entry name" value="Spore Coat Polysaccharide Biosynthesis Protein SpsA, Chain A"/>
    <property type="match status" value="1"/>
</dbReference>
<feature type="transmembrane region" description="Helical" evidence="4">
    <location>
        <begin position="428"/>
        <end position="448"/>
    </location>
</feature>
<feature type="transmembrane region" description="Helical" evidence="4">
    <location>
        <begin position="109"/>
        <end position="129"/>
    </location>
</feature>
<name>A0ABP5F3X8_9ACTN</name>
<keyword evidence="2" id="KW-0328">Glycosyltransferase</keyword>
<accession>A0ABP5F3X8</accession>
<dbReference type="InterPro" id="IPR001173">
    <property type="entry name" value="Glyco_trans_2-like"/>
</dbReference>
<evidence type="ECO:0000256" key="4">
    <source>
        <dbReference type="SAM" id="Phobius"/>
    </source>
</evidence>
<organism evidence="7 8">
    <name type="scientific">Catenulispora yoronensis</name>
    <dbReference type="NCBI Taxonomy" id="450799"/>
    <lineage>
        <taxon>Bacteria</taxon>
        <taxon>Bacillati</taxon>
        <taxon>Actinomycetota</taxon>
        <taxon>Actinomycetes</taxon>
        <taxon>Catenulisporales</taxon>
        <taxon>Catenulisporaceae</taxon>
        <taxon>Catenulispora</taxon>
    </lineage>
</organism>
<dbReference type="CDD" id="cd06442">
    <property type="entry name" value="DPM1_like"/>
    <property type="match status" value="1"/>
</dbReference>
<dbReference type="InterPro" id="IPR039528">
    <property type="entry name" value="DPM1-like"/>
</dbReference>
<keyword evidence="5" id="KW-0732">Signal</keyword>
<dbReference type="EMBL" id="BAAAQN010000002">
    <property type="protein sequence ID" value="GAA2013023.1"/>
    <property type="molecule type" value="Genomic_DNA"/>
</dbReference>
<evidence type="ECO:0000313" key="7">
    <source>
        <dbReference type="EMBL" id="GAA2013023.1"/>
    </source>
</evidence>
<dbReference type="Pfam" id="PF00535">
    <property type="entry name" value="Glycos_transf_2"/>
    <property type="match status" value="1"/>
</dbReference>
<comment type="similarity">
    <text evidence="1">Belongs to the glycosyltransferase 2 family.</text>
</comment>
<dbReference type="Proteomes" id="UP001500751">
    <property type="component" value="Unassembled WGS sequence"/>
</dbReference>
<sequence>MAVGAAVLLFARLMLPTPVGVADNYDGSRLLCHLSLKSIDSSDIMRRWVTWQYVSKAGNTCRTTPYFGADLPQPPYSSSQLVLIHIAHQLTMALGLTNRNGASALDLRVLGAVGCVFIGVAIGLLFAVLRTRRLFRYLLCGAVLAVVADASFIDFAASPLSEISAVIGLLFLLPAVLLLFRGGRARWAGLALAVTAGLFLTTSKAQMIVLLAPLTLLVLAFPVAVGPLRGRIGSRVLPIGAAAVLLAGSSALTPQQDPHFTLQTKADFLFNELLYVSPDPAGDMKALGVPFYYIDQVGHAAWCPPYLVSLRDTGTYDPKTDNDKLVARDKAAEPALDNAMDFGNTTKFLLTHPDRAVRVANDAANSFFYVRPTYTGSCYTGKTATPHDQQAIPLANYDRYGSRAARPNLVDKRFTPVTSTLGLFRNTGLIPLVLLWLLPAAVAARLLARRRDRAAGERKALAWTTLFLTSVALLQFCAAAYFDGIDTSKHMNLSIFASVVAVVTAVAAARLRPEPVTVAEPGAGTVPLHTRKSEADVESAAKDLSVLVIIPTYNEAENLEKIVSRVHAANPQVHILVADDNSPDGTGKLADKLAEKDERVKVLHRAGKEGLGKAYLAGFAWGIEHDYDVICEMDADGSHRPEDFPALLAALVAEDADLVLGSRYVPGGKTVGWPKRREVLSRGGNTWVRMVTGMRLKDATGGYRLFRRATLEKIDLASVSSAGYTFQVDLAWRTNRAGLKIVEVPITFVERELGASKMSGNIVAEALWRTTVWGTKYRLGRLVGKK</sequence>
<keyword evidence="3" id="KW-0808">Transferase</keyword>